<dbReference type="SUPFAM" id="SSF56300">
    <property type="entry name" value="Metallo-dependent phosphatases"/>
    <property type="match status" value="1"/>
</dbReference>
<reference evidence="2" key="2">
    <citation type="submission" date="2020-09" db="EMBL/GenBank/DDBJ databases">
        <authorList>
            <person name="Sun Q."/>
            <person name="Zhou Y."/>
        </authorList>
    </citation>
    <scope>NUCLEOTIDE SEQUENCE</scope>
    <source>
        <strain evidence="2">CGMCC 1.12698</strain>
    </source>
</reference>
<evidence type="ECO:0000259" key="1">
    <source>
        <dbReference type="Pfam" id="PF00149"/>
    </source>
</evidence>
<dbReference type="Gene3D" id="3.60.21.10">
    <property type="match status" value="1"/>
</dbReference>
<dbReference type="RefSeq" id="WP_188386782.1">
    <property type="nucleotide sequence ID" value="NZ_BMFK01000001.1"/>
</dbReference>
<name>A0A917AK63_9BACI</name>
<evidence type="ECO:0000313" key="3">
    <source>
        <dbReference type="Proteomes" id="UP000605259"/>
    </source>
</evidence>
<evidence type="ECO:0000313" key="2">
    <source>
        <dbReference type="EMBL" id="GGE56937.1"/>
    </source>
</evidence>
<protein>
    <submittedName>
        <fullName evidence="2">Serine/threonine protein phosphatase</fullName>
    </submittedName>
</protein>
<organism evidence="2 3">
    <name type="scientific">Priestia taiwanensis</name>
    <dbReference type="NCBI Taxonomy" id="1347902"/>
    <lineage>
        <taxon>Bacteria</taxon>
        <taxon>Bacillati</taxon>
        <taxon>Bacillota</taxon>
        <taxon>Bacilli</taxon>
        <taxon>Bacillales</taxon>
        <taxon>Bacillaceae</taxon>
        <taxon>Priestia</taxon>
    </lineage>
</organism>
<dbReference type="AlphaFoldDB" id="A0A917AK63"/>
<dbReference type="PANTHER" id="PTHR42850">
    <property type="entry name" value="METALLOPHOSPHOESTERASE"/>
    <property type="match status" value="1"/>
</dbReference>
<dbReference type="InterPro" id="IPR029052">
    <property type="entry name" value="Metallo-depent_PP-like"/>
</dbReference>
<proteinExistence type="predicted"/>
<dbReference type="InterPro" id="IPR050126">
    <property type="entry name" value="Ap4A_hydrolase"/>
</dbReference>
<dbReference type="GO" id="GO:0016791">
    <property type="term" value="F:phosphatase activity"/>
    <property type="evidence" value="ECO:0007669"/>
    <property type="project" value="TreeGrafter"/>
</dbReference>
<feature type="domain" description="Calcineurin-like phosphoesterase" evidence="1">
    <location>
        <begin position="3"/>
        <end position="187"/>
    </location>
</feature>
<comment type="caution">
    <text evidence="2">The sequence shown here is derived from an EMBL/GenBank/DDBJ whole genome shotgun (WGS) entry which is preliminary data.</text>
</comment>
<dbReference type="GO" id="GO:0110154">
    <property type="term" value="P:RNA decapping"/>
    <property type="evidence" value="ECO:0007669"/>
    <property type="project" value="TreeGrafter"/>
</dbReference>
<dbReference type="Pfam" id="PF00149">
    <property type="entry name" value="Metallophos"/>
    <property type="match status" value="1"/>
</dbReference>
<sequence>MKRILVISDIHGEFDKFEQLLEKVQYKPEEDQLLLAGDYVDRGPNSKAVVEKVQALVAEGAIALMGNHEKMMLEAFYDEETYLPRWLRNGASETLRTYGYTVIYKEEKGVLKGSVDGEWKNDLSVQEAIAFMEELLPYYETEDYIFVHAGVHPTTPLAETDLHTLVWIREVFHQGYTGVKPVIFGHTPTKNLHSSYEVYFGTNNIIGIDGGLVYGGRLNCLELPSKTVQYVE</sequence>
<dbReference type="GO" id="GO:0008803">
    <property type="term" value="F:bis(5'-nucleosyl)-tetraphosphatase (symmetrical) activity"/>
    <property type="evidence" value="ECO:0007669"/>
    <property type="project" value="TreeGrafter"/>
</dbReference>
<gene>
    <name evidence="2" type="ORF">GCM10007140_04070</name>
</gene>
<dbReference type="PANTHER" id="PTHR42850:SF4">
    <property type="entry name" value="ZINC-DEPENDENT ENDOPOLYPHOSPHATASE"/>
    <property type="match status" value="1"/>
</dbReference>
<dbReference type="InterPro" id="IPR004843">
    <property type="entry name" value="Calcineurin-like_PHP"/>
</dbReference>
<dbReference type="EMBL" id="BMFK01000001">
    <property type="protein sequence ID" value="GGE56937.1"/>
    <property type="molecule type" value="Genomic_DNA"/>
</dbReference>
<accession>A0A917AK63</accession>
<reference evidence="2" key="1">
    <citation type="journal article" date="2014" name="Int. J. Syst. Evol. Microbiol.">
        <title>Complete genome sequence of Corynebacterium casei LMG S-19264T (=DSM 44701T), isolated from a smear-ripened cheese.</title>
        <authorList>
            <consortium name="US DOE Joint Genome Institute (JGI-PGF)"/>
            <person name="Walter F."/>
            <person name="Albersmeier A."/>
            <person name="Kalinowski J."/>
            <person name="Ruckert C."/>
        </authorList>
    </citation>
    <scope>NUCLEOTIDE SEQUENCE</scope>
    <source>
        <strain evidence="2">CGMCC 1.12698</strain>
    </source>
</reference>
<dbReference type="CDD" id="cd00144">
    <property type="entry name" value="MPP_PPP_family"/>
    <property type="match status" value="1"/>
</dbReference>
<dbReference type="GO" id="GO:0005737">
    <property type="term" value="C:cytoplasm"/>
    <property type="evidence" value="ECO:0007669"/>
    <property type="project" value="TreeGrafter"/>
</dbReference>
<keyword evidence="3" id="KW-1185">Reference proteome</keyword>
<dbReference type="Proteomes" id="UP000605259">
    <property type="component" value="Unassembled WGS sequence"/>
</dbReference>